<dbReference type="RefSeq" id="WP_194215152.1">
    <property type="nucleotide sequence ID" value="NZ_CP061205.1"/>
</dbReference>
<accession>A0ABV7D426</accession>
<comment type="caution">
    <text evidence="1">The sequence shown here is derived from an EMBL/GenBank/DDBJ whole genome shotgun (WGS) entry which is preliminary data.</text>
</comment>
<keyword evidence="2" id="KW-1185">Reference proteome</keyword>
<dbReference type="SUPFAM" id="SSF53474">
    <property type="entry name" value="alpha/beta-Hydrolases"/>
    <property type="match status" value="1"/>
</dbReference>
<evidence type="ECO:0008006" key="3">
    <source>
        <dbReference type="Google" id="ProtNLM"/>
    </source>
</evidence>
<evidence type="ECO:0000313" key="2">
    <source>
        <dbReference type="Proteomes" id="UP001595444"/>
    </source>
</evidence>
<proteinExistence type="predicted"/>
<gene>
    <name evidence="1" type="ORF">ACFOKA_07180</name>
</gene>
<reference evidence="2" key="1">
    <citation type="journal article" date="2019" name="Int. J. Syst. Evol. Microbiol.">
        <title>The Global Catalogue of Microorganisms (GCM) 10K type strain sequencing project: providing services to taxonomists for standard genome sequencing and annotation.</title>
        <authorList>
            <consortium name="The Broad Institute Genomics Platform"/>
            <consortium name="The Broad Institute Genome Sequencing Center for Infectious Disease"/>
            <person name="Wu L."/>
            <person name="Ma J."/>
        </authorList>
    </citation>
    <scope>NUCLEOTIDE SEQUENCE [LARGE SCALE GENOMIC DNA]</scope>
    <source>
        <strain evidence="2">KCTC 62164</strain>
    </source>
</reference>
<name>A0ABV7D426_9PROT</name>
<organism evidence="1 2">
    <name type="scientific">Kordiimonas pumila</name>
    <dbReference type="NCBI Taxonomy" id="2161677"/>
    <lineage>
        <taxon>Bacteria</taxon>
        <taxon>Pseudomonadati</taxon>
        <taxon>Pseudomonadota</taxon>
        <taxon>Alphaproteobacteria</taxon>
        <taxon>Kordiimonadales</taxon>
        <taxon>Kordiimonadaceae</taxon>
        <taxon>Kordiimonas</taxon>
    </lineage>
</organism>
<dbReference type="InterPro" id="IPR029058">
    <property type="entry name" value="AB_hydrolase_fold"/>
</dbReference>
<dbReference type="EMBL" id="JBHRSL010000004">
    <property type="protein sequence ID" value="MFC3051680.1"/>
    <property type="molecule type" value="Genomic_DNA"/>
</dbReference>
<sequence>MSEFLKIVNNGASRTLVVFSSARVRAGKFSGTRAFTDLSSNYVYVNCPNNNWYLNPIPGLGDHPADVAERLEQELRALGSTEVITYGGSMGGYGAILYGAMVKADHCIATGVEVALGTEGAFFNKLCEETIPDDRKQLFMAAVKAAETTQFHCFYGELCAYDLWGSLQLPRQDNVHIHTIRNEDHSLPPLLNHFFGMEQFVLSCCSPGSAAPWQAMTGTITRYPDAIRALYRHDVLGERGDDIEAAFDACLLHMDGLSASILHLKRAILKRQRKDLEGAYSDIIVAVENNPDFYLALVHAANMALSIGKKEEALDFARKAQGFIIDRIRPFYQARYTLIRCLIHAGQLEEAGAELNAMKEKFAVASKKNTHWSRINELENVLTQRAARLSLQ</sequence>
<dbReference type="InterPro" id="IPR011990">
    <property type="entry name" value="TPR-like_helical_dom_sf"/>
</dbReference>
<evidence type="ECO:0000313" key="1">
    <source>
        <dbReference type="EMBL" id="MFC3051680.1"/>
    </source>
</evidence>
<protein>
    <recommendedName>
        <fullName evidence="3">Alpha/beta hydrolase</fullName>
    </recommendedName>
</protein>
<dbReference type="SUPFAM" id="SSF48452">
    <property type="entry name" value="TPR-like"/>
    <property type="match status" value="1"/>
</dbReference>
<dbReference type="Proteomes" id="UP001595444">
    <property type="component" value="Unassembled WGS sequence"/>
</dbReference>
<dbReference type="Gene3D" id="1.25.40.10">
    <property type="entry name" value="Tetratricopeptide repeat domain"/>
    <property type="match status" value="1"/>
</dbReference>